<evidence type="ECO:0000313" key="1">
    <source>
        <dbReference type="EMBL" id="TBW48114.1"/>
    </source>
</evidence>
<reference evidence="1 2" key="1">
    <citation type="submission" date="2019-02" db="EMBL/GenBank/DDBJ databases">
        <title>Marinobacter halodurans sp. nov., a marine bacterium isolated from sea tidal flat.</title>
        <authorList>
            <person name="Yoo Y."/>
            <person name="Lee D.W."/>
            <person name="Kim B.S."/>
            <person name="Kim J.-J."/>
        </authorList>
    </citation>
    <scope>NUCLEOTIDE SEQUENCE [LARGE SCALE GENOMIC DNA]</scope>
    <source>
        <strain evidence="1 2">YJ-S3-2</strain>
    </source>
</reference>
<dbReference type="RefSeq" id="WP_131483967.1">
    <property type="nucleotide sequence ID" value="NZ_SJDL01000052.1"/>
</dbReference>
<proteinExistence type="predicted"/>
<keyword evidence="2" id="KW-1185">Reference proteome</keyword>
<evidence type="ECO:0008006" key="3">
    <source>
        <dbReference type="Google" id="ProtNLM"/>
    </source>
</evidence>
<protein>
    <recommendedName>
        <fullName evidence="3">DUF2750 domain-containing protein</fullName>
    </recommendedName>
</protein>
<accession>A0ABY1ZG10</accession>
<name>A0ABY1ZG10_9GAMM</name>
<dbReference type="Proteomes" id="UP000313645">
    <property type="component" value="Unassembled WGS sequence"/>
</dbReference>
<gene>
    <name evidence="1" type="ORF">EZI54_21645</name>
</gene>
<dbReference type="EMBL" id="SJDL01000052">
    <property type="protein sequence ID" value="TBW48114.1"/>
    <property type="molecule type" value="Genomic_DNA"/>
</dbReference>
<comment type="caution">
    <text evidence="1">The sequence shown here is derived from an EMBL/GenBank/DDBJ whole genome shotgun (WGS) entry which is preliminary data.</text>
</comment>
<organism evidence="1 2">
    <name type="scientific">Marinobacter halodurans</name>
    <dbReference type="NCBI Taxonomy" id="2528979"/>
    <lineage>
        <taxon>Bacteria</taxon>
        <taxon>Pseudomonadati</taxon>
        <taxon>Pseudomonadota</taxon>
        <taxon>Gammaproteobacteria</taxon>
        <taxon>Pseudomonadales</taxon>
        <taxon>Marinobacteraceae</taxon>
        <taxon>Marinobacter</taxon>
    </lineage>
</organism>
<sequence length="146" mass="17290">MAFVNEFVPEDDVKNYNLDKIWDSYHPNFKGSKPIGFRHSWTVDRERNVFLIWQSSGREEFSNRHTFVLWWKGELLTVILDVCDESFYKLSDNIGKTVWSLFEIEKPDGLGLRDKEIIPVLKEALSVYGYRGAQRQLSDFKVEFKF</sequence>
<evidence type="ECO:0000313" key="2">
    <source>
        <dbReference type="Proteomes" id="UP000313645"/>
    </source>
</evidence>